<dbReference type="AlphaFoldDB" id="A0A4R3MPQ5"/>
<evidence type="ECO:0000259" key="8">
    <source>
        <dbReference type="Pfam" id="PF21082"/>
    </source>
</evidence>
<feature type="transmembrane region" description="Helical" evidence="6">
    <location>
        <begin position="138"/>
        <end position="158"/>
    </location>
</feature>
<feature type="transmembrane region" description="Helical" evidence="6">
    <location>
        <begin position="164"/>
        <end position="193"/>
    </location>
</feature>
<evidence type="ECO:0000256" key="2">
    <source>
        <dbReference type="ARBA" id="ARBA00008017"/>
    </source>
</evidence>
<evidence type="ECO:0000313" key="10">
    <source>
        <dbReference type="Proteomes" id="UP000294902"/>
    </source>
</evidence>
<reference evidence="9 10" key="1">
    <citation type="submission" date="2019-03" db="EMBL/GenBank/DDBJ databases">
        <title>Genomic Encyclopedia of Type Strains, Phase IV (KMG-IV): sequencing the most valuable type-strain genomes for metagenomic binning, comparative biology and taxonomic classification.</title>
        <authorList>
            <person name="Goeker M."/>
        </authorList>
    </citation>
    <scope>NUCLEOTIDE SEQUENCE [LARGE SCALE GENOMIC DNA]</scope>
    <source>
        <strain evidence="9 10">DSM 24629</strain>
    </source>
</reference>
<dbReference type="OrthoDB" id="9775207at2"/>
<dbReference type="PANTHER" id="PTHR30414:SF0">
    <property type="entry name" value="MINICONDUCTANCE MECHANOSENSITIVE CHANNEL YBDG"/>
    <property type="match status" value="1"/>
</dbReference>
<evidence type="ECO:0000313" key="9">
    <source>
        <dbReference type="EMBL" id="TCT16822.1"/>
    </source>
</evidence>
<feature type="transmembrane region" description="Helical" evidence="6">
    <location>
        <begin position="96"/>
        <end position="117"/>
    </location>
</feature>
<evidence type="ECO:0000256" key="5">
    <source>
        <dbReference type="ARBA" id="ARBA00023136"/>
    </source>
</evidence>
<name>A0A4R3MPQ5_9FIRM</name>
<comment type="subcellular location">
    <subcellularLocation>
        <location evidence="1">Endomembrane system</location>
        <topology evidence="1">Multi-pass membrane protein</topology>
    </subcellularLocation>
</comment>
<feature type="transmembrane region" description="Helical" evidence="6">
    <location>
        <begin position="21"/>
        <end position="42"/>
    </location>
</feature>
<dbReference type="PANTHER" id="PTHR30414">
    <property type="entry name" value="MINICONDUCTANCE MECHANOSENSITIVE CHANNEL YBDG"/>
    <property type="match status" value="1"/>
</dbReference>
<keyword evidence="5 6" id="KW-0472">Membrane</keyword>
<evidence type="ECO:0000256" key="6">
    <source>
        <dbReference type="SAM" id="Phobius"/>
    </source>
</evidence>
<dbReference type="Proteomes" id="UP000294902">
    <property type="component" value="Unassembled WGS sequence"/>
</dbReference>
<evidence type="ECO:0000256" key="1">
    <source>
        <dbReference type="ARBA" id="ARBA00004127"/>
    </source>
</evidence>
<dbReference type="Pfam" id="PF21082">
    <property type="entry name" value="MS_channel_3rd"/>
    <property type="match status" value="1"/>
</dbReference>
<feature type="domain" description="Mechanosensitive ion channel MscS C-terminal" evidence="8">
    <location>
        <begin position="330"/>
        <end position="395"/>
    </location>
</feature>
<proteinExistence type="inferred from homology"/>
<comment type="caution">
    <text evidence="9">The sequence shown here is derived from an EMBL/GenBank/DDBJ whole genome shotgun (WGS) entry which is preliminary data.</text>
</comment>
<dbReference type="InterPro" id="IPR030192">
    <property type="entry name" value="YbdG"/>
</dbReference>
<protein>
    <submittedName>
        <fullName evidence="9">Miniconductance mechanosensitive channel</fullName>
    </submittedName>
</protein>
<dbReference type="Gene3D" id="2.30.30.60">
    <property type="match status" value="1"/>
</dbReference>
<comment type="similarity">
    <text evidence="2">Belongs to the MscS (TC 1.A.23) family.</text>
</comment>
<dbReference type="GO" id="GO:0012505">
    <property type="term" value="C:endomembrane system"/>
    <property type="evidence" value="ECO:0007669"/>
    <property type="project" value="UniProtKB-SubCell"/>
</dbReference>
<evidence type="ECO:0000256" key="3">
    <source>
        <dbReference type="ARBA" id="ARBA00022692"/>
    </source>
</evidence>
<evidence type="ECO:0000256" key="4">
    <source>
        <dbReference type="ARBA" id="ARBA00022989"/>
    </source>
</evidence>
<dbReference type="EMBL" id="SMAL01000001">
    <property type="protein sequence ID" value="TCT16822.1"/>
    <property type="molecule type" value="Genomic_DNA"/>
</dbReference>
<evidence type="ECO:0000259" key="7">
    <source>
        <dbReference type="Pfam" id="PF00924"/>
    </source>
</evidence>
<dbReference type="InterPro" id="IPR006685">
    <property type="entry name" value="MscS_channel_2nd"/>
</dbReference>
<keyword evidence="4 6" id="KW-1133">Transmembrane helix</keyword>
<dbReference type="InterPro" id="IPR010920">
    <property type="entry name" value="LSM_dom_sf"/>
</dbReference>
<gene>
    <name evidence="9" type="ORF">EDC18_101118</name>
</gene>
<sequence length="418" mass="47882">MLEIIRGWLETTRIKGNYQTLLSYLIATIAIFFIAYIVDLICRKIVLKIIHKMVIKTANKWDEIIYDKKVFHRLSHIPALIVIHIFSSLLDEYQYILQKVSTALIIILSLRAILRLLDAVVQIYNSFEFSKDRPIKGIIGVVKIFFYSLAGILLFGNFTTEANLLAMLSALGGMTAIFILIFSDTILGLVASIQLTASESLKIGDWIEMPSQNANGEVIDISLNKIKVQNWDRTISNIPAQTFLKEAFINWEGMTKSGGRRIMRSIFIDTTTIKILDEDLIKRLEKIEYIKGYLEKKNREVQEYNKVNNISCESIVNGRKLTNIGTFRAYIKEYLKKHPKISQNFILMVRQLAPTDKGLPLEIFAFTNDTAWENYEEIQSDIFDHLLAVVAEFDLGIFQTPSGRDLKKLVNENNEALK</sequence>
<dbReference type="InterPro" id="IPR023408">
    <property type="entry name" value="MscS_beta-dom_sf"/>
</dbReference>
<keyword evidence="10" id="KW-1185">Reference proteome</keyword>
<dbReference type="Pfam" id="PF00924">
    <property type="entry name" value="MS_channel_2nd"/>
    <property type="match status" value="1"/>
</dbReference>
<feature type="domain" description="Mechanosensitive ion channel MscS" evidence="7">
    <location>
        <begin position="184"/>
        <end position="252"/>
    </location>
</feature>
<dbReference type="SUPFAM" id="SSF50182">
    <property type="entry name" value="Sm-like ribonucleoproteins"/>
    <property type="match status" value="1"/>
</dbReference>
<accession>A0A4R3MPQ5</accession>
<keyword evidence="3 6" id="KW-0812">Transmembrane</keyword>
<dbReference type="GO" id="GO:0008381">
    <property type="term" value="F:mechanosensitive monoatomic ion channel activity"/>
    <property type="evidence" value="ECO:0007669"/>
    <property type="project" value="InterPro"/>
</dbReference>
<dbReference type="InterPro" id="IPR049278">
    <property type="entry name" value="MS_channel_C"/>
</dbReference>
<dbReference type="GO" id="GO:0005886">
    <property type="term" value="C:plasma membrane"/>
    <property type="evidence" value="ECO:0007669"/>
    <property type="project" value="TreeGrafter"/>
</dbReference>
<dbReference type="GO" id="GO:0071470">
    <property type="term" value="P:cellular response to osmotic stress"/>
    <property type="evidence" value="ECO:0007669"/>
    <property type="project" value="InterPro"/>
</dbReference>
<organism evidence="9 10">
    <name type="scientific">Natranaerovirga pectinivora</name>
    <dbReference type="NCBI Taxonomy" id="682400"/>
    <lineage>
        <taxon>Bacteria</taxon>
        <taxon>Bacillati</taxon>
        <taxon>Bacillota</taxon>
        <taxon>Clostridia</taxon>
        <taxon>Lachnospirales</taxon>
        <taxon>Natranaerovirgaceae</taxon>
        <taxon>Natranaerovirga</taxon>
    </lineage>
</organism>
<dbReference type="RefSeq" id="WP_132249200.1">
    <property type="nucleotide sequence ID" value="NZ_SMAL01000001.1"/>
</dbReference>